<gene>
    <name evidence="1" type="ORF">ACOLOM_LOCUS951</name>
</gene>
<evidence type="ECO:0000313" key="2">
    <source>
        <dbReference type="Proteomes" id="UP000789525"/>
    </source>
</evidence>
<keyword evidence="2" id="KW-1185">Reference proteome</keyword>
<name>A0ACA9K6V0_9GLOM</name>
<comment type="caution">
    <text evidence="1">The sequence shown here is derived from an EMBL/GenBank/DDBJ whole genome shotgun (WGS) entry which is preliminary data.</text>
</comment>
<protein>
    <submittedName>
        <fullName evidence="1">11632_t:CDS:1</fullName>
    </submittedName>
</protein>
<feature type="non-terminal residue" evidence="1">
    <location>
        <position position="158"/>
    </location>
</feature>
<dbReference type="Proteomes" id="UP000789525">
    <property type="component" value="Unassembled WGS sequence"/>
</dbReference>
<organism evidence="1 2">
    <name type="scientific">Acaulospora colombiana</name>
    <dbReference type="NCBI Taxonomy" id="27376"/>
    <lineage>
        <taxon>Eukaryota</taxon>
        <taxon>Fungi</taxon>
        <taxon>Fungi incertae sedis</taxon>
        <taxon>Mucoromycota</taxon>
        <taxon>Glomeromycotina</taxon>
        <taxon>Glomeromycetes</taxon>
        <taxon>Diversisporales</taxon>
        <taxon>Acaulosporaceae</taxon>
        <taxon>Acaulospora</taxon>
    </lineage>
</organism>
<proteinExistence type="predicted"/>
<accession>A0ACA9K6V0</accession>
<dbReference type="EMBL" id="CAJVPT010001053">
    <property type="protein sequence ID" value="CAG8455729.1"/>
    <property type="molecule type" value="Genomic_DNA"/>
</dbReference>
<sequence>MGNDLGLTSPVFPLNDQIEKEYPKLTSEGKVADDIIKQIPDTISESLLRKTKEMALKIYDLFNELGEDRTKRIKTFTATTLTKLSQDDINHVLAKVSNDSRSEDTNASEEAIPEVSSVIVPDSQVARLEHYKSDCNMNDAVPSADSKILEDKEIDEFL</sequence>
<evidence type="ECO:0000313" key="1">
    <source>
        <dbReference type="EMBL" id="CAG8455729.1"/>
    </source>
</evidence>
<reference evidence="1" key="1">
    <citation type="submission" date="2021-06" db="EMBL/GenBank/DDBJ databases">
        <authorList>
            <person name="Kallberg Y."/>
            <person name="Tangrot J."/>
            <person name="Rosling A."/>
        </authorList>
    </citation>
    <scope>NUCLEOTIDE SEQUENCE</scope>
    <source>
        <strain evidence="1">CL356</strain>
    </source>
</reference>